<dbReference type="PANTHER" id="PTHR43329">
    <property type="entry name" value="EPOXIDE HYDROLASE"/>
    <property type="match status" value="1"/>
</dbReference>
<feature type="compositionally biased region" description="Basic and acidic residues" evidence="2">
    <location>
        <begin position="1"/>
        <end position="10"/>
    </location>
</feature>
<evidence type="ECO:0000259" key="3">
    <source>
        <dbReference type="Pfam" id="PF00561"/>
    </source>
</evidence>
<feature type="region of interest" description="Disordered" evidence="2">
    <location>
        <begin position="1"/>
        <end position="38"/>
    </location>
</feature>
<dbReference type="InterPro" id="IPR000639">
    <property type="entry name" value="Epox_hydrolase-like"/>
</dbReference>
<dbReference type="InterPro" id="IPR000073">
    <property type="entry name" value="AB_hydrolase_1"/>
</dbReference>
<evidence type="ECO:0000313" key="5">
    <source>
        <dbReference type="Proteomes" id="UP000028492"/>
    </source>
</evidence>
<dbReference type="eggNOG" id="COG0596">
    <property type="taxonomic scope" value="Bacteria"/>
</dbReference>
<dbReference type="Gene3D" id="3.40.50.1820">
    <property type="entry name" value="alpha/beta hydrolase"/>
    <property type="match status" value="1"/>
</dbReference>
<dbReference type="PRINTS" id="PR00412">
    <property type="entry name" value="EPOXHYDRLASE"/>
</dbReference>
<dbReference type="Pfam" id="PF00561">
    <property type="entry name" value="Abhydrolase_1"/>
    <property type="match status" value="1"/>
</dbReference>
<dbReference type="RefSeq" id="WP_051972650.1">
    <property type="nucleotide sequence ID" value="NZ_CP008953.1"/>
</dbReference>
<feature type="domain" description="AB hydrolase-1" evidence="3">
    <location>
        <begin position="64"/>
        <end position="308"/>
    </location>
</feature>
<dbReference type="STRING" id="208439.AJAP_31570"/>
<evidence type="ECO:0000256" key="1">
    <source>
        <dbReference type="ARBA" id="ARBA00022801"/>
    </source>
</evidence>
<protein>
    <submittedName>
        <fullName evidence="4">Alpha/beta hydrolase</fullName>
    </submittedName>
</protein>
<sequence>MVNGAEREYNRLVANTHDSPRGSGEPDPPEPSDLPRLPGVSHTFLTLSTGLRMHVAEAGRPEAPTVLLLHGFPQHWWEWRKVILPLAEHYRVIAPDLRGAGWTDAPAQGYSVKEVLADVLALLDRLGRRRVGLVAHDFSAFVGFRLCFDHPERIAAFLCLGPHPYLRFKPYMLAGIPQLWFQPVVATPRLGPWALATDRLARHLLRGGFATAESITDEDLAVFTTRLHEPRHPEAGSALYRNLILPEMGRFSSGVYRKRRLTVPTVALVGGADRGVRPGMLDVHGDRADDLAGHVVDGAGHYLADDRPDAVTAHALELFGRVL</sequence>
<evidence type="ECO:0000313" key="4">
    <source>
        <dbReference type="EMBL" id="AIG79136.1"/>
    </source>
</evidence>
<gene>
    <name evidence="4" type="ORF">AJAP_31570</name>
</gene>
<dbReference type="SUPFAM" id="SSF53474">
    <property type="entry name" value="alpha/beta-Hydrolases"/>
    <property type="match status" value="1"/>
</dbReference>
<dbReference type="AlphaFoldDB" id="A0A075V3K6"/>
<reference evidence="4 5" key="1">
    <citation type="journal article" date="2014" name="J. Biotechnol.">
        <title>Complete genome sequence of the actinobacterium Amycolatopsis japonica MG417-CF17(T) (=DSM 44213T) producing (S,S)-N,N'-ethylenediaminedisuccinic acid.</title>
        <authorList>
            <person name="Stegmann E."/>
            <person name="Albersmeier A."/>
            <person name="Spohn M."/>
            <person name="Gert H."/>
            <person name="Weber T."/>
            <person name="Wohlleben W."/>
            <person name="Kalinowski J."/>
            <person name="Ruckert C."/>
        </authorList>
    </citation>
    <scope>NUCLEOTIDE SEQUENCE [LARGE SCALE GENOMIC DNA]</scope>
    <source>
        <strain evidence="5">MG417-CF17 (DSM 44213)</strain>
    </source>
</reference>
<dbReference type="GO" id="GO:0016787">
    <property type="term" value="F:hydrolase activity"/>
    <property type="evidence" value="ECO:0007669"/>
    <property type="project" value="UniProtKB-KW"/>
</dbReference>
<organism evidence="4 5">
    <name type="scientific">Amycolatopsis japonica</name>
    <dbReference type="NCBI Taxonomy" id="208439"/>
    <lineage>
        <taxon>Bacteria</taxon>
        <taxon>Bacillati</taxon>
        <taxon>Actinomycetota</taxon>
        <taxon>Actinomycetes</taxon>
        <taxon>Pseudonocardiales</taxon>
        <taxon>Pseudonocardiaceae</taxon>
        <taxon>Amycolatopsis</taxon>
        <taxon>Amycolatopsis japonica group</taxon>
    </lineage>
</organism>
<dbReference type="InterPro" id="IPR029058">
    <property type="entry name" value="AB_hydrolase_fold"/>
</dbReference>
<evidence type="ECO:0000256" key="2">
    <source>
        <dbReference type="SAM" id="MobiDB-lite"/>
    </source>
</evidence>
<keyword evidence="5" id="KW-1185">Reference proteome</keyword>
<keyword evidence="1 4" id="KW-0378">Hydrolase</keyword>
<dbReference type="EMBL" id="CP008953">
    <property type="protein sequence ID" value="AIG79136.1"/>
    <property type="molecule type" value="Genomic_DNA"/>
</dbReference>
<dbReference type="HOGENOM" id="CLU_020336_7_1_11"/>
<name>A0A075V3K6_9PSEU</name>
<dbReference type="Proteomes" id="UP000028492">
    <property type="component" value="Chromosome"/>
</dbReference>
<accession>A0A075V3K6</accession>
<proteinExistence type="predicted"/>
<dbReference type="KEGG" id="aja:AJAP_31570"/>